<accession>A0AAW0YX81</accession>
<dbReference type="EMBL" id="JBCAWK010000009">
    <property type="protein sequence ID" value="KAK8849780.1"/>
    <property type="molecule type" value="Genomic_DNA"/>
</dbReference>
<dbReference type="Gene3D" id="3.40.30.10">
    <property type="entry name" value="Glutaredoxin"/>
    <property type="match status" value="1"/>
</dbReference>
<keyword evidence="4" id="KW-1185">Reference proteome</keyword>
<dbReference type="Pfam" id="PF06110">
    <property type="entry name" value="TXD17-like_Trx"/>
    <property type="match status" value="1"/>
</dbReference>
<dbReference type="KEGG" id="kne:92182374"/>
<evidence type="ECO:0000313" key="3">
    <source>
        <dbReference type="EMBL" id="KAK8849780.1"/>
    </source>
</evidence>
<gene>
    <name evidence="3" type="ORF">IAR55_005116</name>
</gene>
<comment type="caution">
    <text evidence="3">The sequence shown here is derived from an EMBL/GenBank/DDBJ whole genome shotgun (WGS) entry which is preliminary data.</text>
</comment>
<dbReference type="RefSeq" id="XP_066801668.1">
    <property type="nucleotide sequence ID" value="XM_066948209.1"/>
</dbReference>
<dbReference type="GeneID" id="92182374"/>
<dbReference type="GO" id="GO:0005829">
    <property type="term" value="C:cytosol"/>
    <property type="evidence" value="ECO:0007669"/>
    <property type="project" value="TreeGrafter"/>
</dbReference>
<dbReference type="InterPro" id="IPR036249">
    <property type="entry name" value="Thioredoxin-like_sf"/>
</dbReference>
<reference evidence="3 4" key="1">
    <citation type="journal article" date="2024" name="bioRxiv">
        <title>Comparative genomics of Cryptococcus and Kwoniella reveals pathogenesis evolution and contrasting karyotype dynamics via intercentromeric recombination or chromosome fusion.</title>
        <authorList>
            <person name="Coelho M.A."/>
            <person name="David-Palma M."/>
            <person name="Shea T."/>
            <person name="Bowers K."/>
            <person name="McGinley-Smith S."/>
            <person name="Mohammad A.W."/>
            <person name="Gnirke A."/>
            <person name="Yurkov A.M."/>
            <person name="Nowrousian M."/>
            <person name="Sun S."/>
            <person name="Cuomo C.A."/>
            <person name="Heitman J."/>
        </authorList>
    </citation>
    <scope>NUCLEOTIDE SEQUENCE [LARGE SCALE GENOMIC DNA]</scope>
    <source>
        <strain evidence="3 4">CBS 13917</strain>
    </source>
</reference>
<dbReference type="AlphaFoldDB" id="A0AAW0YX81"/>
<comment type="similarity">
    <text evidence="1">Belongs to the thioredoxin family.</text>
</comment>
<dbReference type="InterPro" id="IPR045108">
    <property type="entry name" value="TXNDC17-like"/>
</dbReference>
<proteinExistence type="inferred from homology"/>
<dbReference type="SUPFAM" id="SSF52833">
    <property type="entry name" value="Thioredoxin-like"/>
    <property type="match status" value="1"/>
</dbReference>
<dbReference type="GO" id="GO:0047134">
    <property type="term" value="F:protein-disulfide reductase [NAD(P)H] activity"/>
    <property type="evidence" value="ECO:0007669"/>
    <property type="project" value="InterPro"/>
</dbReference>
<sequence length="119" mass="13403">MPLLATPFPHVMNSLNGPTAPPVTYLIFYSNIVNGQMWCPDCRAVESTVKDAFDAPDKPKGIIYWVGDRPEWRTPQNKARVDWNVQSVPTILRIESGKETARIVGDDILDKKLFNAFLS</sequence>
<protein>
    <recommendedName>
        <fullName evidence="2">Thioredoxin domain-containing protein</fullName>
    </recommendedName>
</protein>
<dbReference type="Proteomes" id="UP001388673">
    <property type="component" value="Unassembled WGS sequence"/>
</dbReference>
<evidence type="ECO:0000313" key="4">
    <source>
        <dbReference type="Proteomes" id="UP001388673"/>
    </source>
</evidence>
<name>A0AAW0YX81_9TREE</name>
<evidence type="ECO:0000259" key="2">
    <source>
        <dbReference type="Pfam" id="PF06110"/>
    </source>
</evidence>
<dbReference type="PANTHER" id="PTHR12452:SF0">
    <property type="entry name" value="THIOREDOXIN DOMAIN-CONTAINING PROTEIN 17"/>
    <property type="match status" value="1"/>
</dbReference>
<evidence type="ECO:0000256" key="1">
    <source>
        <dbReference type="ARBA" id="ARBA00008987"/>
    </source>
</evidence>
<feature type="domain" description="Thioredoxin" evidence="2">
    <location>
        <begin position="25"/>
        <end position="118"/>
    </location>
</feature>
<dbReference type="InterPro" id="IPR010357">
    <property type="entry name" value="TXNDC17_dom"/>
</dbReference>
<dbReference type="PANTHER" id="PTHR12452">
    <property type="entry name" value="42-9-9 PROTEIN-RELATED"/>
    <property type="match status" value="1"/>
</dbReference>
<dbReference type="FunFam" id="3.40.30.10:FF:000304">
    <property type="entry name" value="Unplaced genomic scaffold supercont1.12, whole genome shotgun sequence"/>
    <property type="match status" value="1"/>
</dbReference>
<organism evidence="3 4">
    <name type="scientific">Kwoniella newhampshirensis</name>
    <dbReference type="NCBI Taxonomy" id="1651941"/>
    <lineage>
        <taxon>Eukaryota</taxon>
        <taxon>Fungi</taxon>
        <taxon>Dikarya</taxon>
        <taxon>Basidiomycota</taxon>
        <taxon>Agaricomycotina</taxon>
        <taxon>Tremellomycetes</taxon>
        <taxon>Tremellales</taxon>
        <taxon>Cryptococcaceae</taxon>
        <taxon>Kwoniella</taxon>
    </lineage>
</organism>